<keyword evidence="1" id="KW-1133">Transmembrane helix</keyword>
<proteinExistence type="predicted"/>
<evidence type="ECO:0000259" key="3">
    <source>
        <dbReference type="Pfam" id="PF26059"/>
    </source>
</evidence>
<evidence type="ECO:0000313" key="5">
    <source>
        <dbReference type="Proteomes" id="UP000683310"/>
    </source>
</evidence>
<evidence type="ECO:0000256" key="1">
    <source>
        <dbReference type="SAM" id="Phobius"/>
    </source>
</evidence>
<sequence length="255" mass="25412">MRKTTTAVLAATALALTAATANATPQPGPAENTDIHYEVTRHGDDALLTINGGGLKRVGDQLVLTDHTDRPVAAIPLTYRLDNTAYPIDARIDGSTATLALDKAAGNPVPSAQAVTGDQIITADRAATQIAESFTPRDTQALGVFAQRAAIGAAVSAVLGAVLGAGVGCLVGAAAGAVLTSPVMALLVPFVGATIAGCVLGAATLGAVGTMTGLVVAGGPITLFSAIQYFSTILAPCPPETAYCKDPAQMPAPGK</sequence>
<feature type="chain" id="PRO_5045659385" description="DUF8020 domain-containing protein" evidence="2">
    <location>
        <begin position="24"/>
        <end position="255"/>
    </location>
</feature>
<keyword evidence="5" id="KW-1185">Reference proteome</keyword>
<protein>
    <recommendedName>
        <fullName evidence="3">DUF8020 domain-containing protein</fullName>
    </recommendedName>
</protein>
<keyword evidence="1" id="KW-0472">Membrane</keyword>
<feature type="transmembrane region" description="Helical" evidence="1">
    <location>
        <begin position="186"/>
        <end position="208"/>
    </location>
</feature>
<dbReference type="EMBL" id="CP074371">
    <property type="protein sequence ID" value="QVI18762.1"/>
    <property type="molecule type" value="Genomic_DNA"/>
</dbReference>
<feature type="domain" description="DUF8020" evidence="3">
    <location>
        <begin position="34"/>
        <end position="101"/>
    </location>
</feature>
<feature type="signal peptide" evidence="2">
    <location>
        <begin position="1"/>
        <end position="23"/>
    </location>
</feature>
<dbReference type="Pfam" id="PF26059">
    <property type="entry name" value="DUF8020"/>
    <property type="match status" value="1"/>
</dbReference>
<keyword evidence="1" id="KW-0812">Transmembrane</keyword>
<feature type="transmembrane region" description="Helical" evidence="1">
    <location>
        <begin position="157"/>
        <end position="179"/>
    </location>
</feature>
<evidence type="ECO:0000313" key="4">
    <source>
        <dbReference type="EMBL" id="QVI18762.1"/>
    </source>
</evidence>
<evidence type="ECO:0000256" key="2">
    <source>
        <dbReference type="SAM" id="SignalP"/>
    </source>
</evidence>
<dbReference type="Proteomes" id="UP000683310">
    <property type="component" value="Chromosome"/>
</dbReference>
<keyword evidence="2" id="KW-0732">Signal</keyword>
<organism evidence="4 5">
    <name type="scientific">Nocardia tengchongensis</name>
    <dbReference type="NCBI Taxonomy" id="2055889"/>
    <lineage>
        <taxon>Bacteria</taxon>
        <taxon>Bacillati</taxon>
        <taxon>Actinomycetota</taxon>
        <taxon>Actinomycetes</taxon>
        <taxon>Mycobacteriales</taxon>
        <taxon>Nocardiaceae</taxon>
        <taxon>Nocardia</taxon>
    </lineage>
</organism>
<gene>
    <name evidence="4" type="ORF">KHQ06_19720</name>
</gene>
<accession>A0ABX8CH60</accession>
<feature type="transmembrane region" description="Helical" evidence="1">
    <location>
        <begin position="214"/>
        <end position="235"/>
    </location>
</feature>
<dbReference type="InterPro" id="IPR058333">
    <property type="entry name" value="DUF8020"/>
</dbReference>
<reference evidence="4 5" key="1">
    <citation type="submission" date="2021-04" db="EMBL/GenBank/DDBJ databases">
        <title>Nocardia tengchongensis.</title>
        <authorList>
            <person name="Zhuang k."/>
            <person name="Ran Y."/>
            <person name="Li W."/>
        </authorList>
    </citation>
    <scope>NUCLEOTIDE SEQUENCE [LARGE SCALE GENOMIC DNA]</scope>
    <source>
        <strain evidence="4 5">CFH S0057</strain>
    </source>
</reference>
<name>A0ABX8CH60_9NOCA</name>